<proteinExistence type="predicted"/>
<dbReference type="GO" id="GO:0003678">
    <property type="term" value="F:DNA helicase activity"/>
    <property type="evidence" value="ECO:0007669"/>
    <property type="project" value="UniProtKB-EC"/>
</dbReference>
<dbReference type="InterPro" id="IPR011604">
    <property type="entry name" value="PDDEXK-like_dom_sf"/>
</dbReference>
<keyword evidence="2" id="KW-0067">ATP-binding</keyword>
<sequence length="862" mass="93559">MEVWAGAWPLEGGVEAFWQGLADKVRTWLAEQGVAPQEAVLLLPFVQQLPLARRAFGAGWAPRIETTRSLASALGPSPLARASEPSGDLATDSLLARQLLTQQGLSPAEMPGGERGLRLLCARVVELTHALMRRATELAPHEREAWWQTAQGLLQQRADQAPAWEGLLGNLALAWAQTAAAPATDRLFAHRAKAWILVEAGEPDLLARAVLKQSAVPSLLLSADDAPAPWLTLAKGRVQEDLAEDAQDLALRCAMQVLQAVPGERVALIALDRSLVRRVLALLQPYGLRIHDETGATLSAQSAAAALMHLLRAVLGGGLDDLLAWLKSPLAPQFIEAKALGELEGWARRQSVAQWRGVRSAPAPAQALLDGLRPRLERLGGGARSLGLWLQGLRDLLEQCGLEERLRTEPELLALGEALWLTRKPWPGSATEAVLQGVRIEAGDWLDWVDERLRTSATPSLVVADPQLFITPLSRALLRPFDRVLLAGCDAQSMALGRVAPALLSDSLAQRLGLAHHERAQAAQWQAFCQLLRAPAVCLLRARTAGSVHLEPGWPLRRLVALVGPLSGAADARSMQRLPEAPLVQAQVGLSGWLPEHWSAAAAETLRACPYRFFAQRRLRLREADELDEDADARDLGQGLHALLAALHEQPISSMEEGGARWQACAQALLQQQDDAQALGLAALLERWRVPYLAWWLGQVQAGQAVLEREWPVEAPVWADHADPALAALVWQGRIDRIDRVGAIDAGQRLLLDFKTGSASALRDKLKQAGEDTQLPFYAALLQAMGQPVSSASYIALDTKGQVNELSHPDLQTSAEQLREGLAADLLAIRAGQPLRALGEEAVCGFCEMRGLCRRDDWSAQP</sequence>
<comment type="caution">
    <text evidence="2">The sequence shown here is derived from an EMBL/GenBank/DDBJ whole genome shotgun (WGS) entry which is preliminary data.</text>
</comment>
<keyword evidence="2" id="KW-0378">Hydrolase</keyword>
<feature type="domain" description="PD-(D/E)XK endonuclease-like" evidence="1">
    <location>
        <begin position="597"/>
        <end position="854"/>
    </location>
</feature>
<gene>
    <name evidence="2" type="ORF">HNQ51_001452</name>
</gene>
<dbReference type="OrthoDB" id="9761147at2"/>
<dbReference type="InterPro" id="IPR038726">
    <property type="entry name" value="PDDEXK_AddAB-type"/>
</dbReference>
<organism evidence="2 3">
    <name type="scientific">Inhella inkyongensis</name>
    <dbReference type="NCBI Taxonomy" id="392593"/>
    <lineage>
        <taxon>Bacteria</taxon>
        <taxon>Pseudomonadati</taxon>
        <taxon>Pseudomonadota</taxon>
        <taxon>Betaproteobacteria</taxon>
        <taxon>Burkholderiales</taxon>
        <taxon>Sphaerotilaceae</taxon>
        <taxon>Inhella</taxon>
    </lineage>
</organism>
<evidence type="ECO:0000313" key="2">
    <source>
        <dbReference type="EMBL" id="MBB5204159.1"/>
    </source>
</evidence>
<evidence type="ECO:0000313" key="3">
    <source>
        <dbReference type="Proteomes" id="UP000554837"/>
    </source>
</evidence>
<dbReference type="EC" id="3.1.-.-" evidence="2"/>
<reference evidence="2 3" key="1">
    <citation type="submission" date="2020-08" db="EMBL/GenBank/DDBJ databases">
        <title>Genomic Encyclopedia of Type Strains, Phase IV (KMG-IV): sequencing the most valuable type-strain genomes for metagenomic binning, comparative biology and taxonomic classification.</title>
        <authorList>
            <person name="Goeker M."/>
        </authorList>
    </citation>
    <scope>NUCLEOTIDE SEQUENCE [LARGE SCALE GENOMIC DNA]</scope>
    <source>
        <strain evidence="2 3">DSM 23958</strain>
    </source>
</reference>
<protein>
    <submittedName>
        <fullName evidence="2">ATP-dependent helicase/nuclease subunit B</fullName>
        <ecNumber evidence="2">3.1.-.-</ecNumber>
        <ecNumber evidence="2">3.6.4.12</ecNumber>
    </submittedName>
</protein>
<dbReference type="RefSeq" id="WP_138856850.1">
    <property type="nucleotide sequence ID" value="NZ_CP040709.1"/>
</dbReference>
<dbReference type="EMBL" id="JACHHO010000001">
    <property type="protein sequence ID" value="MBB5204159.1"/>
    <property type="molecule type" value="Genomic_DNA"/>
</dbReference>
<dbReference type="GO" id="GO:0016787">
    <property type="term" value="F:hydrolase activity"/>
    <property type="evidence" value="ECO:0007669"/>
    <property type="project" value="UniProtKB-KW"/>
</dbReference>
<keyword evidence="2" id="KW-0547">Nucleotide-binding</keyword>
<name>A0A840S6R8_9BURK</name>
<dbReference type="Gene3D" id="3.90.320.10">
    <property type="match status" value="1"/>
</dbReference>
<dbReference type="Proteomes" id="UP000554837">
    <property type="component" value="Unassembled WGS sequence"/>
</dbReference>
<dbReference type="AlphaFoldDB" id="A0A840S6R8"/>
<dbReference type="Pfam" id="PF12705">
    <property type="entry name" value="PDDEXK_1"/>
    <property type="match status" value="1"/>
</dbReference>
<accession>A0A840S6R8</accession>
<evidence type="ECO:0000259" key="1">
    <source>
        <dbReference type="Pfam" id="PF12705"/>
    </source>
</evidence>
<keyword evidence="3" id="KW-1185">Reference proteome</keyword>
<dbReference type="EC" id="3.6.4.12" evidence="2"/>
<keyword evidence="2" id="KW-0347">Helicase</keyword>